<dbReference type="EMBL" id="FODO01000008">
    <property type="protein sequence ID" value="SEO35616.1"/>
    <property type="molecule type" value="Genomic_DNA"/>
</dbReference>
<evidence type="ECO:0000313" key="4">
    <source>
        <dbReference type="Proteomes" id="UP000244128"/>
    </source>
</evidence>
<protein>
    <submittedName>
        <fullName evidence="1">Uncharacterized protein DUF4390</fullName>
    </submittedName>
</protein>
<evidence type="ECO:0000313" key="2">
    <source>
        <dbReference type="EMBL" id="SEO35616.1"/>
    </source>
</evidence>
<dbReference type="Proteomes" id="UP000198814">
    <property type="component" value="Unassembled WGS sequence"/>
</dbReference>
<dbReference type="STRING" id="42354.SAMN05216333_108115"/>
<dbReference type="Pfam" id="PF14334">
    <property type="entry name" value="DUF4390"/>
    <property type="match status" value="1"/>
</dbReference>
<dbReference type="RefSeq" id="WP_090317547.1">
    <property type="nucleotide sequence ID" value="NZ_FNOE01000007.1"/>
</dbReference>
<evidence type="ECO:0000313" key="1">
    <source>
        <dbReference type="EMBL" id="PTQ78647.1"/>
    </source>
</evidence>
<keyword evidence="3" id="KW-1185">Reference proteome</keyword>
<evidence type="ECO:0000313" key="3">
    <source>
        <dbReference type="Proteomes" id="UP000198814"/>
    </source>
</evidence>
<reference evidence="3" key="1">
    <citation type="submission" date="2016-10" db="EMBL/GenBank/DDBJ databases">
        <authorList>
            <person name="Varghese N."/>
            <person name="Submissions S."/>
        </authorList>
    </citation>
    <scope>NUCLEOTIDE SEQUENCE [LARGE SCALE GENOMIC DNA]</scope>
    <source>
        <strain evidence="3">Nm76</strain>
    </source>
</reference>
<reference evidence="2" key="2">
    <citation type="submission" date="2016-10" db="EMBL/GenBank/DDBJ databases">
        <authorList>
            <person name="de Groot N.N."/>
        </authorList>
    </citation>
    <scope>NUCLEOTIDE SEQUENCE [LARGE SCALE GENOMIC DNA]</scope>
    <source>
        <strain evidence="2">Nm76</strain>
    </source>
</reference>
<proteinExistence type="predicted"/>
<dbReference type="InterPro" id="IPR025500">
    <property type="entry name" value="DUF4390"/>
</dbReference>
<sequence>MMASSITYCKKPDPQVRRIKLPYLNLVLLLLILLSPMSVVRAEGIQIKSVSLAATEQGYTISMDSEITLNETLEQTLEKGIVLYFVTKFGLLDTRWYKLNEEVARSKFVVGLRYYALTRQYHLNHPVFSQSYSSLKEALQALGRIRDLPLTAKTELKPDADYVASLRIWLDLTRMPKPFQVETLGSSQWNLSSDKLEWHTKLPTPGEPVQIKGH</sequence>
<dbReference type="Proteomes" id="UP000244128">
    <property type="component" value="Unassembled WGS sequence"/>
</dbReference>
<dbReference type="OrthoDB" id="5298153at2"/>
<name>A0A1H8P109_9PROT</name>
<dbReference type="AlphaFoldDB" id="A0A1H8P109"/>
<gene>
    <name evidence="1" type="ORF">C8R26_102217</name>
    <name evidence="2" type="ORF">SAMN05216333_108115</name>
</gene>
<accession>A0A1H8P109</accession>
<dbReference type="EMBL" id="QAOI01000002">
    <property type="protein sequence ID" value="PTQ78647.1"/>
    <property type="molecule type" value="Genomic_DNA"/>
</dbReference>
<organism evidence="2 3">
    <name type="scientific">Nitrosomonas oligotropha</name>
    <dbReference type="NCBI Taxonomy" id="42354"/>
    <lineage>
        <taxon>Bacteria</taxon>
        <taxon>Pseudomonadati</taxon>
        <taxon>Pseudomonadota</taxon>
        <taxon>Betaproteobacteria</taxon>
        <taxon>Nitrosomonadales</taxon>
        <taxon>Nitrosomonadaceae</taxon>
        <taxon>Nitrosomonas</taxon>
    </lineage>
</organism>
<reference evidence="1 4" key="3">
    <citation type="submission" date="2018-04" db="EMBL/GenBank/DDBJ databases">
        <title>Active sludge and wastewater microbial communities from Klosterneuburg, Austria.</title>
        <authorList>
            <person name="Wagner M."/>
        </authorList>
    </citation>
    <scope>NUCLEOTIDE SEQUENCE [LARGE SCALE GENOMIC DNA]</scope>
    <source>
        <strain evidence="1 4">Nm49</strain>
    </source>
</reference>